<dbReference type="Gene3D" id="3.30.1370.10">
    <property type="entry name" value="K Homology domain, type 1"/>
    <property type="match status" value="2"/>
</dbReference>
<evidence type="ECO:0000256" key="1">
    <source>
        <dbReference type="ARBA" id="ARBA00022737"/>
    </source>
</evidence>
<evidence type="ECO:0000313" key="6">
    <source>
        <dbReference type="RefSeq" id="XP_014672736.1"/>
    </source>
</evidence>
<feature type="compositionally biased region" description="Basic and acidic residues" evidence="3">
    <location>
        <begin position="199"/>
        <end position="214"/>
    </location>
</feature>
<dbReference type="PANTHER" id="PTHR10288">
    <property type="entry name" value="KH DOMAIN CONTAINING RNA BINDING PROTEIN"/>
    <property type="match status" value="1"/>
</dbReference>
<feature type="domain" description="K Homology" evidence="4">
    <location>
        <begin position="119"/>
        <end position="193"/>
    </location>
</feature>
<keyword evidence="2" id="KW-0694">RNA-binding</keyword>
<dbReference type="RefSeq" id="XP_014672736.1">
    <property type="nucleotide sequence ID" value="XM_014817250.1"/>
</dbReference>
<keyword evidence="5" id="KW-1185">Reference proteome</keyword>
<dbReference type="SUPFAM" id="SSF54791">
    <property type="entry name" value="Eukaryotic type KH-domain (KH-domain type I)"/>
    <property type="match status" value="2"/>
</dbReference>
<protein>
    <submittedName>
        <fullName evidence="6">Tudor and KH domain-containing protein-like</fullName>
    </submittedName>
</protein>
<reference evidence="6" key="1">
    <citation type="submission" date="2025-08" db="UniProtKB">
        <authorList>
            <consortium name="RefSeq"/>
        </authorList>
    </citation>
    <scope>IDENTIFICATION</scope>
</reference>
<gene>
    <name evidence="6" type="primary">LOC106813182</name>
</gene>
<dbReference type="InterPro" id="IPR036612">
    <property type="entry name" value="KH_dom_type_1_sf"/>
</dbReference>
<proteinExistence type="predicted"/>
<dbReference type="InterPro" id="IPR004087">
    <property type="entry name" value="KH_dom"/>
</dbReference>
<accession>A0ABM1EKL5</accession>
<dbReference type="SMART" id="SM00322">
    <property type="entry name" value="KH"/>
    <property type="match status" value="2"/>
</dbReference>
<sequence length="274" mass="29718">MALSGWQKIALLAGLPLTGILLYLLLRQQEDADDEPSRKQAMARPKSVEIGIPGSSVGRIIGRQGANIKRLEEQSGARCKMQDEETAGGVRMLRITGTPDAIREATRLLNRSLEEVTKGNLSFQMHVPNEAVGRIIGKNGANIKDLILASGARVDVEHKPAAGQDSSRRRIITIAGTQQQVDCAKAMIQEVVDEHYRSVAGDRRRPLGGQDDKSQPGVTRNQQRKSWTQCLTVPGRQSVAQRQLVLAGPVSASQLISFFNLCENGSLVGHDGDA</sequence>
<keyword evidence="1" id="KW-0677">Repeat</keyword>
<organism evidence="5 6">
    <name type="scientific">Priapulus caudatus</name>
    <name type="common">Priapulid worm</name>
    <dbReference type="NCBI Taxonomy" id="37621"/>
    <lineage>
        <taxon>Eukaryota</taxon>
        <taxon>Metazoa</taxon>
        <taxon>Ecdysozoa</taxon>
        <taxon>Scalidophora</taxon>
        <taxon>Priapulida</taxon>
        <taxon>Priapulimorpha</taxon>
        <taxon>Priapulimorphida</taxon>
        <taxon>Priapulidae</taxon>
        <taxon>Priapulus</taxon>
    </lineage>
</organism>
<evidence type="ECO:0000256" key="2">
    <source>
        <dbReference type="PROSITE-ProRule" id="PRU00117"/>
    </source>
</evidence>
<dbReference type="InterPro" id="IPR004088">
    <property type="entry name" value="KH_dom_type_1"/>
</dbReference>
<feature type="region of interest" description="Disordered" evidence="3">
    <location>
        <begin position="199"/>
        <end position="227"/>
    </location>
</feature>
<dbReference type="GeneID" id="106813182"/>
<dbReference type="Pfam" id="PF00013">
    <property type="entry name" value="KH_1"/>
    <property type="match status" value="2"/>
</dbReference>
<evidence type="ECO:0000256" key="3">
    <source>
        <dbReference type="SAM" id="MobiDB-lite"/>
    </source>
</evidence>
<dbReference type="PROSITE" id="PS50084">
    <property type="entry name" value="KH_TYPE_1"/>
    <property type="match status" value="2"/>
</dbReference>
<name>A0ABM1EKL5_PRICU</name>
<dbReference type="Proteomes" id="UP000695022">
    <property type="component" value="Unplaced"/>
</dbReference>
<evidence type="ECO:0000313" key="5">
    <source>
        <dbReference type="Proteomes" id="UP000695022"/>
    </source>
</evidence>
<evidence type="ECO:0000259" key="4">
    <source>
        <dbReference type="SMART" id="SM00322"/>
    </source>
</evidence>
<feature type="domain" description="K Homology" evidence="4">
    <location>
        <begin position="44"/>
        <end position="114"/>
    </location>
</feature>
<feature type="compositionally biased region" description="Polar residues" evidence="3">
    <location>
        <begin position="216"/>
        <end position="227"/>
    </location>
</feature>